<evidence type="ECO:0000313" key="2">
    <source>
        <dbReference type="EMBL" id="RFS19596.1"/>
    </source>
</evidence>
<dbReference type="Pfam" id="PF11827">
    <property type="entry name" value="DUF3347"/>
    <property type="match status" value="1"/>
</dbReference>
<gene>
    <name evidence="2" type="ORF">DVR12_23500</name>
</gene>
<evidence type="ECO:0000313" key="3">
    <source>
        <dbReference type="Proteomes" id="UP000260644"/>
    </source>
</evidence>
<comment type="caution">
    <text evidence="2">The sequence shown here is derived from an EMBL/GenBank/DDBJ whole genome shotgun (WGS) entry which is preliminary data.</text>
</comment>
<name>A0A3E1Y4M7_9BACT</name>
<reference evidence="2 3" key="1">
    <citation type="submission" date="2018-07" db="EMBL/GenBank/DDBJ databases">
        <title>Chitinophaga K2CV101002-2 sp. nov., isolated from a monsoon evergreen broad-leaved forest soil.</title>
        <authorList>
            <person name="Lv Y."/>
        </authorList>
    </citation>
    <scope>NUCLEOTIDE SEQUENCE [LARGE SCALE GENOMIC DNA]</scope>
    <source>
        <strain evidence="2 3">GDMCC 1.1288</strain>
    </source>
</reference>
<dbReference type="PROSITE" id="PS51257">
    <property type="entry name" value="PROKAR_LIPOPROTEIN"/>
    <property type="match status" value="1"/>
</dbReference>
<accession>A0A3E1Y4M7</accession>
<sequence length="195" mass="21413">MTFKIFVTVGCLGIATGLVSCHNNKAQEEPSEALQTAALQAPYDPVFYDSLRATLQTYYQLTDILTADDSSAINPIAITLKSHIDSLPIGLLQMDSTKLADITGITGSISAELVGMQGETTFEGKRASFQMVSDMLFDLIKRTGLKGDTIYHQFCPMAFDDKGAFWLSKQPGIRNPYFGKEMLTCGETKDTLIYK</sequence>
<dbReference type="EMBL" id="QPMM01000013">
    <property type="protein sequence ID" value="RFS19596.1"/>
    <property type="molecule type" value="Genomic_DNA"/>
</dbReference>
<dbReference type="AlphaFoldDB" id="A0A3E1Y4M7"/>
<evidence type="ECO:0000259" key="1">
    <source>
        <dbReference type="Pfam" id="PF11827"/>
    </source>
</evidence>
<keyword evidence="3" id="KW-1185">Reference proteome</keyword>
<organism evidence="2 3">
    <name type="scientific">Chitinophaga silvatica</name>
    <dbReference type="NCBI Taxonomy" id="2282649"/>
    <lineage>
        <taxon>Bacteria</taxon>
        <taxon>Pseudomonadati</taxon>
        <taxon>Bacteroidota</taxon>
        <taxon>Chitinophagia</taxon>
        <taxon>Chitinophagales</taxon>
        <taxon>Chitinophagaceae</taxon>
        <taxon>Chitinophaga</taxon>
    </lineage>
</organism>
<proteinExistence type="predicted"/>
<dbReference type="Proteomes" id="UP000260644">
    <property type="component" value="Unassembled WGS sequence"/>
</dbReference>
<dbReference type="InterPro" id="IPR021782">
    <property type="entry name" value="DUF3347"/>
</dbReference>
<feature type="domain" description="DUF3347" evidence="1">
    <location>
        <begin position="55"/>
        <end position="145"/>
    </location>
</feature>
<protein>
    <submittedName>
        <fullName evidence="2">DUF3347 domain-containing protein</fullName>
    </submittedName>
</protein>
<dbReference type="OrthoDB" id="5513217at2"/>
<dbReference type="RefSeq" id="WP_116978251.1">
    <property type="nucleotide sequence ID" value="NZ_QPMM01000013.1"/>
</dbReference>